<reference evidence="4" key="1">
    <citation type="submission" date="2022-11" db="UniProtKB">
        <authorList>
            <consortium name="WormBaseParasite"/>
        </authorList>
    </citation>
    <scope>IDENTIFICATION</scope>
</reference>
<organism evidence="3 4">
    <name type="scientific">Globodera rostochiensis</name>
    <name type="common">Golden nematode worm</name>
    <name type="synonym">Heterodera rostochiensis</name>
    <dbReference type="NCBI Taxonomy" id="31243"/>
    <lineage>
        <taxon>Eukaryota</taxon>
        <taxon>Metazoa</taxon>
        <taxon>Ecdysozoa</taxon>
        <taxon>Nematoda</taxon>
        <taxon>Chromadorea</taxon>
        <taxon>Rhabditida</taxon>
        <taxon>Tylenchina</taxon>
        <taxon>Tylenchomorpha</taxon>
        <taxon>Tylenchoidea</taxon>
        <taxon>Heteroderidae</taxon>
        <taxon>Heteroderinae</taxon>
        <taxon>Globodera</taxon>
    </lineage>
</organism>
<dbReference type="AlphaFoldDB" id="A0A914GZY9"/>
<sequence>MKVGVASSHFLAIGRPSSGRLPPPPSRRCFKGLRKNSGGTFLQTLAKAIAVKASTIPKNSNLLTIPIPTKANNLFEFNGLKRFINRLTNNHPNMLQKTVFCSFSSTTNAEAMPLTQPSSSCLPLQCRRPSSASCSLYLNLLSLALLLIPILSMLLMTSPAACSSAPSLPIPSQSFDFASFGDLLPEQQQQPSTSSPSSSEETVRKSATEKAEEWEKEEAKKLKKVQNQQKKNIHRVTVKRQMKRAVASEVLEEEEREKAAEEEAQTCTVRVQVVKKVKGKCVRLHGGQSACQSADYLDPVNEDCMFA</sequence>
<keyword evidence="3" id="KW-1185">Reference proteome</keyword>
<feature type="transmembrane region" description="Helical" evidence="2">
    <location>
        <begin position="136"/>
        <end position="156"/>
    </location>
</feature>
<accession>A0A914GZY9</accession>
<name>A0A914GZY9_GLORO</name>
<evidence type="ECO:0000256" key="2">
    <source>
        <dbReference type="SAM" id="Phobius"/>
    </source>
</evidence>
<evidence type="ECO:0000313" key="3">
    <source>
        <dbReference type="Proteomes" id="UP000887572"/>
    </source>
</evidence>
<evidence type="ECO:0000256" key="1">
    <source>
        <dbReference type="SAM" id="MobiDB-lite"/>
    </source>
</evidence>
<dbReference type="WBParaSite" id="Gr19_v10_g1277.t1">
    <property type="protein sequence ID" value="Gr19_v10_g1277.t1"/>
    <property type="gene ID" value="Gr19_v10_g1277"/>
</dbReference>
<evidence type="ECO:0000313" key="4">
    <source>
        <dbReference type="WBParaSite" id="Gr19_v10_g1277.t1"/>
    </source>
</evidence>
<keyword evidence="2" id="KW-1133">Transmembrane helix</keyword>
<protein>
    <submittedName>
        <fullName evidence="4">Uncharacterized protein</fullName>
    </submittedName>
</protein>
<dbReference type="Proteomes" id="UP000887572">
    <property type="component" value="Unplaced"/>
</dbReference>
<feature type="region of interest" description="Disordered" evidence="1">
    <location>
        <begin position="186"/>
        <end position="215"/>
    </location>
</feature>
<keyword evidence="2" id="KW-0812">Transmembrane</keyword>
<keyword evidence="2" id="KW-0472">Membrane</keyword>
<feature type="compositionally biased region" description="Low complexity" evidence="1">
    <location>
        <begin position="186"/>
        <end position="200"/>
    </location>
</feature>
<proteinExistence type="predicted"/>
<feature type="compositionally biased region" description="Basic and acidic residues" evidence="1">
    <location>
        <begin position="201"/>
        <end position="215"/>
    </location>
</feature>